<accession>D1PLX3</accession>
<feature type="domain" description="Radical SAM core" evidence="4">
    <location>
        <begin position="1"/>
        <end position="222"/>
    </location>
</feature>
<dbReference type="STRING" id="411471.SUBVAR_05340"/>
<keyword evidence="6" id="KW-1185">Reference proteome</keyword>
<reference evidence="5" key="1">
    <citation type="submission" date="2009-12" db="EMBL/GenBank/DDBJ databases">
        <authorList>
            <person name="Weinstock G."/>
            <person name="Sodergren E."/>
            <person name="Clifton S."/>
            <person name="Fulton L."/>
            <person name="Fulton B."/>
            <person name="Courtney L."/>
            <person name="Fronick C."/>
            <person name="Harrison M."/>
            <person name="Strong C."/>
            <person name="Farmer C."/>
            <person name="Delahaunty K."/>
            <person name="Markovic C."/>
            <person name="Hall O."/>
            <person name="Minx P."/>
            <person name="Tomlinson C."/>
            <person name="Mitreva M."/>
            <person name="Nelson J."/>
            <person name="Hou S."/>
            <person name="Wollam A."/>
            <person name="Pepin K.H."/>
            <person name="Johnson M."/>
            <person name="Bhonagiri V."/>
            <person name="Nash W.E."/>
            <person name="Warren W."/>
            <person name="Chinwalla A."/>
            <person name="Mardis E.R."/>
            <person name="Wilson R.K."/>
        </authorList>
    </citation>
    <scope>NUCLEOTIDE SEQUENCE [LARGE SCALE GENOMIC DNA]</scope>
    <source>
        <strain evidence="5">DSM 15176</strain>
    </source>
</reference>
<keyword evidence="3" id="KW-0479">Metal-binding</keyword>
<keyword evidence="3" id="KW-0408">Iron</keyword>
<dbReference type="SFLD" id="SFLDF00288">
    <property type="entry name" value="HemN-like__clustered_with_nucl"/>
    <property type="match status" value="1"/>
</dbReference>
<evidence type="ECO:0000256" key="2">
    <source>
        <dbReference type="ARBA" id="ARBA00017228"/>
    </source>
</evidence>
<dbReference type="GO" id="GO:0051539">
    <property type="term" value="F:4 iron, 4 sulfur cluster binding"/>
    <property type="evidence" value="ECO:0007669"/>
    <property type="project" value="UniProtKB-UniRule"/>
</dbReference>
<dbReference type="InterPro" id="IPR006638">
    <property type="entry name" value="Elp3/MiaA/NifB-like_rSAM"/>
</dbReference>
<evidence type="ECO:0000313" key="6">
    <source>
        <dbReference type="Proteomes" id="UP000003438"/>
    </source>
</evidence>
<comment type="caution">
    <text evidence="5">The sequence shown here is derived from an EMBL/GenBank/DDBJ whole genome shotgun (WGS) entry which is preliminary data.</text>
</comment>
<dbReference type="RefSeq" id="WP_007046733.1">
    <property type="nucleotide sequence ID" value="NZ_GG704769.1"/>
</dbReference>
<dbReference type="NCBIfam" id="TIGR00539">
    <property type="entry name" value="hemN_rel"/>
    <property type="match status" value="1"/>
</dbReference>
<dbReference type="Pfam" id="PF04055">
    <property type="entry name" value="Radical_SAM"/>
    <property type="match status" value="1"/>
</dbReference>
<dbReference type="OrthoDB" id="9808022at2"/>
<dbReference type="GO" id="GO:0046872">
    <property type="term" value="F:metal ion binding"/>
    <property type="evidence" value="ECO:0007669"/>
    <property type="project" value="UniProtKB-UniRule"/>
</dbReference>
<evidence type="ECO:0000256" key="1">
    <source>
        <dbReference type="ARBA" id="ARBA00006100"/>
    </source>
</evidence>
<keyword evidence="5" id="KW-0560">Oxidoreductase</keyword>
<dbReference type="CDD" id="cd01335">
    <property type="entry name" value="Radical_SAM"/>
    <property type="match status" value="1"/>
</dbReference>
<comment type="function">
    <text evidence="3">Probably acts as a heme chaperone, transferring heme to an unknown acceptor. Binds one molecule of heme per monomer, possibly covalently. Binds 1 [4Fe-4S] cluster. The cluster is coordinated with 3 cysteines and an exchangeable S-adenosyl-L-methionine.</text>
</comment>
<organism evidence="5 6">
    <name type="scientific">Subdoligranulum variabile DSM 15176</name>
    <dbReference type="NCBI Taxonomy" id="411471"/>
    <lineage>
        <taxon>Bacteria</taxon>
        <taxon>Bacillati</taxon>
        <taxon>Bacillota</taxon>
        <taxon>Clostridia</taxon>
        <taxon>Eubacteriales</taxon>
        <taxon>Oscillospiraceae</taxon>
        <taxon>Subdoligranulum</taxon>
    </lineage>
</organism>
<dbReference type="PANTHER" id="PTHR13932">
    <property type="entry name" value="COPROPORPHYRINIGEN III OXIDASE"/>
    <property type="match status" value="1"/>
</dbReference>
<proteinExistence type="inferred from homology"/>
<dbReference type="SFLD" id="SFLDF00562">
    <property type="entry name" value="HemN-like__clustered_with_heat"/>
    <property type="match status" value="1"/>
</dbReference>
<keyword evidence="3" id="KW-0349">Heme</keyword>
<protein>
    <recommendedName>
        <fullName evidence="2 3">Heme chaperone HemW</fullName>
    </recommendedName>
</protein>
<dbReference type="PANTHER" id="PTHR13932:SF5">
    <property type="entry name" value="RADICAL S-ADENOSYL METHIONINE DOMAIN-CONTAINING PROTEIN 1, MITOCHONDRIAL"/>
    <property type="match status" value="1"/>
</dbReference>
<comment type="similarity">
    <text evidence="1">Belongs to the anaerobic coproporphyrinogen-III oxidase family. HemW subfamily.</text>
</comment>
<dbReference type="InterPro" id="IPR058240">
    <property type="entry name" value="rSAM_sf"/>
</dbReference>
<dbReference type="Gene3D" id="3.80.30.20">
    <property type="entry name" value="tm_1862 like domain"/>
    <property type="match status" value="1"/>
</dbReference>
<comment type="subcellular location">
    <subcellularLocation>
        <location evidence="3">Cytoplasm</location>
    </subcellularLocation>
</comment>
<dbReference type="eggNOG" id="COG0635">
    <property type="taxonomic scope" value="Bacteria"/>
</dbReference>
<dbReference type="PROSITE" id="PS51918">
    <property type="entry name" value="RADICAL_SAM"/>
    <property type="match status" value="1"/>
</dbReference>
<dbReference type="Proteomes" id="UP000003438">
    <property type="component" value="Unassembled WGS sequence"/>
</dbReference>
<dbReference type="GO" id="GO:0004109">
    <property type="term" value="F:coproporphyrinogen oxidase activity"/>
    <property type="evidence" value="ECO:0007669"/>
    <property type="project" value="InterPro"/>
</dbReference>
<evidence type="ECO:0000256" key="3">
    <source>
        <dbReference type="RuleBase" id="RU364116"/>
    </source>
</evidence>
<dbReference type="SUPFAM" id="SSF102114">
    <property type="entry name" value="Radical SAM enzymes"/>
    <property type="match status" value="1"/>
</dbReference>
<dbReference type="HOGENOM" id="CLU_027579_1_1_9"/>
<dbReference type="AlphaFoldDB" id="D1PLX3"/>
<dbReference type="InterPro" id="IPR007197">
    <property type="entry name" value="rSAM"/>
</dbReference>
<gene>
    <name evidence="5" type="ORF">SUBVAR_05340</name>
</gene>
<dbReference type="GO" id="GO:0005737">
    <property type="term" value="C:cytoplasm"/>
    <property type="evidence" value="ECO:0007669"/>
    <property type="project" value="UniProtKB-SubCell"/>
</dbReference>
<dbReference type="InterPro" id="IPR010723">
    <property type="entry name" value="HemN_C"/>
</dbReference>
<dbReference type="SFLD" id="SFLDG01082">
    <property type="entry name" value="B12-binding_domain_containing"/>
    <property type="match status" value="1"/>
</dbReference>
<keyword evidence="3" id="KW-0411">Iron-sulfur</keyword>
<keyword evidence="3" id="KW-0143">Chaperone</keyword>
<dbReference type="Pfam" id="PF06969">
    <property type="entry name" value="HemN_C"/>
    <property type="match status" value="1"/>
</dbReference>
<evidence type="ECO:0000259" key="4">
    <source>
        <dbReference type="PROSITE" id="PS51918"/>
    </source>
</evidence>
<dbReference type="EMBL" id="ACBY02000021">
    <property type="protein sequence ID" value="EFB76421.1"/>
    <property type="molecule type" value="Genomic_DNA"/>
</dbReference>
<dbReference type="InterPro" id="IPR004559">
    <property type="entry name" value="HemW-like"/>
</dbReference>
<evidence type="ECO:0000313" key="5">
    <source>
        <dbReference type="EMBL" id="EFB76421.1"/>
    </source>
</evidence>
<dbReference type="SFLD" id="SFLDS00029">
    <property type="entry name" value="Radical_SAM"/>
    <property type="match status" value="1"/>
</dbReference>
<dbReference type="InterPro" id="IPR034505">
    <property type="entry name" value="Coproporphyrinogen-III_oxidase"/>
</dbReference>
<keyword evidence="3" id="KW-0004">4Fe-4S</keyword>
<sequence length="356" mass="39289">MDSFGIYLHIPYCKSKCRYCDFYSAPGALGVPQPYVDALLRELEKNRRRPDTLYFGGGTPALLSPAQVSILIQAVNPLPGSEITLEANPDAVTPQSLQGFRAAGVTRISFGVQSADDVQLKRLGRTHTAAGAAEALQWARQAGFPEICGDIMLALPNYSNAEFDATLDLLQQGGCTHISAYLLKIEPGTAFAKFPPDGLPGPDEAADFYLYAVKRLAEAGYQQYEISNFSRPGHEGRHNLLYWNCRDYRGVGPAAHSCIQNVRRYWPDDVQSFLDGRAVEQEEGQCDAEDFLLMQLRLNRGLDLDEYAQWGGHFTKAQMAFLRHCVASGYALFDGSRLRLTPSGMIVQNAILEALI</sequence>
<dbReference type="GO" id="GO:0006779">
    <property type="term" value="P:porphyrin-containing compound biosynthetic process"/>
    <property type="evidence" value="ECO:0007669"/>
    <property type="project" value="InterPro"/>
</dbReference>
<keyword evidence="3" id="KW-0949">S-adenosyl-L-methionine</keyword>
<keyword evidence="3" id="KW-0963">Cytoplasm</keyword>
<dbReference type="SFLD" id="SFLDG01065">
    <property type="entry name" value="anaerobic_coproporphyrinogen-I"/>
    <property type="match status" value="1"/>
</dbReference>
<dbReference type="InterPro" id="IPR023404">
    <property type="entry name" value="rSAM_horseshoe"/>
</dbReference>
<name>D1PLX3_9FIRM</name>
<dbReference type="SMART" id="SM00729">
    <property type="entry name" value="Elp3"/>
    <property type="match status" value="1"/>
</dbReference>